<dbReference type="STRING" id="1284197.S8B8X9"/>
<feature type="domain" description="Prion-inhibition and propagation HeLo" evidence="1">
    <location>
        <begin position="20"/>
        <end position="124"/>
    </location>
</feature>
<dbReference type="InterPro" id="IPR029498">
    <property type="entry name" value="HeLo_dom"/>
</dbReference>
<gene>
    <name evidence="2" type="ORF">H072_11089</name>
</gene>
<dbReference type="EMBL" id="AQGS01001127">
    <property type="protein sequence ID" value="EPS35513.1"/>
    <property type="molecule type" value="Genomic_DNA"/>
</dbReference>
<evidence type="ECO:0000313" key="3">
    <source>
        <dbReference type="Proteomes" id="UP000015100"/>
    </source>
</evidence>
<proteinExistence type="predicted"/>
<dbReference type="HOGENOM" id="CLU_1547525_0_0_1"/>
<dbReference type="Pfam" id="PF14479">
    <property type="entry name" value="HeLo"/>
    <property type="match status" value="1"/>
</dbReference>
<dbReference type="InterPro" id="IPR038305">
    <property type="entry name" value="HeLo_sf"/>
</dbReference>
<organism evidence="2 3">
    <name type="scientific">Dactylellina haptotyla (strain CBS 200.50)</name>
    <name type="common">Nematode-trapping fungus</name>
    <name type="synonym">Monacrosporium haptotylum</name>
    <dbReference type="NCBI Taxonomy" id="1284197"/>
    <lineage>
        <taxon>Eukaryota</taxon>
        <taxon>Fungi</taxon>
        <taxon>Dikarya</taxon>
        <taxon>Ascomycota</taxon>
        <taxon>Pezizomycotina</taxon>
        <taxon>Orbiliomycetes</taxon>
        <taxon>Orbiliales</taxon>
        <taxon>Orbiliaceae</taxon>
        <taxon>Dactylellina</taxon>
    </lineage>
</organism>
<dbReference type="Gene3D" id="1.20.120.1020">
    <property type="entry name" value="Prion-inhibition and propagation, HeLo domain"/>
    <property type="match status" value="1"/>
</dbReference>
<reference evidence="2 3" key="1">
    <citation type="journal article" date="2013" name="PLoS Genet.">
        <title>Genomic mechanisms accounting for the adaptation to parasitism in nematode-trapping fungi.</title>
        <authorList>
            <person name="Meerupati T."/>
            <person name="Andersson K.M."/>
            <person name="Friman E."/>
            <person name="Kumar D."/>
            <person name="Tunlid A."/>
            <person name="Ahren D."/>
        </authorList>
    </citation>
    <scope>NUCLEOTIDE SEQUENCE [LARGE SCALE GENOMIC DNA]</scope>
    <source>
        <strain evidence="2 3">CBS 200.50</strain>
    </source>
</reference>
<reference evidence="3" key="2">
    <citation type="submission" date="2013-04" db="EMBL/GenBank/DDBJ databases">
        <title>Genomic mechanisms accounting for the adaptation to parasitism in nematode-trapping fungi.</title>
        <authorList>
            <person name="Ahren D.G."/>
        </authorList>
    </citation>
    <scope>NUCLEOTIDE SEQUENCE [LARGE SCALE GENOMIC DNA]</scope>
    <source>
        <strain evidence="3">CBS 200.50</strain>
    </source>
</reference>
<keyword evidence="3" id="KW-1185">Reference proteome</keyword>
<accession>S8B8X9</accession>
<dbReference type="Proteomes" id="UP000015100">
    <property type="component" value="Unassembled WGS sequence"/>
</dbReference>
<comment type="caution">
    <text evidence="2">The sequence shown here is derived from an EMBL/GenBank/DDBJ whole genome shotgun (WGS) entry which is preliminary data.</text>
</comment>
<protein>
    <recommendedName>
        <fullName evidence="1">Prion-inhibition and propagation HeLo domain-containing protein</fullName>
    </recommendedName>
</protein>
<name>S8B8X9_DACHA</name>
<evidence type="ECO:0000259" key="1">
    <source>
        <dbReference type="Pfam" id="PF14479"/>
    </source>
</evidence>
<dbReference type="OrthoDB" id="20872at2759"/>
<evidence type="ECO:0000313" key="2">
    <source>
        <dbReference type="EMBL" id="EPS35513.1"/>
    </source>
</evidence>
<dbReference type="AlphaFoldDB" id="S8B8X9"/>
<sequence>MGPPAAAIQSQNRDLGTLQNGETALRILEHIKQLFEETRRLSLKYKGDPALCDPVDGIGRDARRFVAAVRNVVTRRQRNYRMLQRTTWAVYDKNKFNRLLDDVTELVDGLVRLFPSESERESGTTAIATVGSAIRQKQEALYEEDLDFLITQKKNSCRITRKRCHQYRRDSQG</sequence>